<dbReference type="GO" id="GO:0004040">
    <property type="term" value="F:amidase activity"/>
    <property type="evidence" value="ECO:0007669"/>
    <property type="project" value="UniProtKB-EC"/>
</dbReference>
<accession>A0A5B8FIX6</accession>
<name>A0A5B8FIX6_9RHOB</name>
<feature type="domain" description="Amidase" evidence="2">
    <location>
        <begin position="77"/>
        <end position="487"/>
    </location>
</feature>
<dbReference type="KEGG" id="ppru:FDP22_04115"/>
<dbReference type="NCBIfam" id="NF005565">
    <property type="entry name" value="PRK07235.1"/>
    <property type="match status" value="1"/>
</dbReference>
<organism evidence="3 4">
    <name type="scientific">Paroceanicella profunda</name>
    <dbReference type="NCBI Taxonomy" id="2579971"/>
    <lineage>
        <taxon>Bacteria</taxon>
        <taxon>Pseudomonadati</taxon>
        <taxon>Pseudomonadota</taxon>
        <taxon>Alphaproteobacteria</taxon>
        <taxon>Rhodobacterales</taxon>
        <taxon>Paracoccaceae</taxon>
        <taxon>Paroceanicella</taxon>
    </lineage>
</organism>
<dbReference type="SUPFAM" id="SSF75304">
    <property type="entry name" value="Amidase signature (AS) enzymes"/>
    <property type="match status" value="1"/>
</dbReference>
<keyword evidence="4" id="KW-1185">Reference proteome</keyword>
<proteinExistence type="predicted"/>
<gene>
    <name evidence="3" type="ORF">FDP22_04115</name>
</gene>
<dbReference type="AlphaFoldDB" id="A0A5B8FIX6"/>
<dbReference type="InterPro" id="IPR036928">
    <property type="entry name" value="AS_sf"/>
</dbReference>
<dbReference type="OrthoDB" id="9777859at2"/>
<evidence type="ECO:0000313" key="3">
    <source>
        <dbReference type="EMBL" id="QDL93578.1"/>
    </source>
</evidence>
<feature type="region of interest" description="Disordered" evidence="1">
    <location>
        <begin position="50"/>
        <end position="70"/>
    </location>
</feature>
<dbReference type="InterPro" id="IPR000120">
    <property type="entry name" value="Amidase"/>
</dbReference>
<dbReference type="InterPro" id="IPR023631">
    <property type="entry name" value="Amidase_dom"/>
</dbReference>
<evidence type="ECO:0000256" key="1">
    <source>
        <dbReference type="SAM" id="MobiDB-lite"/>
    </source>
</evidence>
<evidence type="ECO:0000259" key="2">
    <source>
        <dbReference type="Pfam" id="PF01425"/>
    </source>
</evidence>
<dbReference type="Pfam" id="PF01425">
    <property type="entry name" value="Amidase"/>
    <property type="match status" value="1"/>
</dbReference>
<evidence type="ECO:0000313" key="4">
    <source>
        <dbReference type="Proteomes" id="UP000305888"/>
    </source>
</evidence>
<sequence>MPIHPTEAEIAEIGASFGAAYTPEDTAFLRQAISGFVAAANATLQLPDNLPEVRYPRTPGTQPGPEENPLNAWYVKSTIEGAAEGPLKGKTVVLKDNVLVAGMRCMNGAGLMEGYVPEVDATVVTRLLDAGATVLGKAHCEYFCLSGSSHTNDTGHVLNPVNPAHSAGGSSSGSGALVASGEADLAIGGDQGGSIRMPASFCGIVGLKPTHSLVPYSGIMSMEVTIDHTGPMTRTVADNAAMLEVLAGPDGWDMRQGVVTTHPYADFVGKGVEGMRIGILSEGFGRPESDPEVDACVRAAAAKLAALGAVVEEVSVPAHDEIGVFFMPMIAEGMVRQFTYGQGLASGASSFYPPSLIEKYNAIARRANDFPDTVNSMTVFGAWVMKKFGGRIYAKGQNLRPLYARKYAEVFARYDLLLMPTTAHAAPELPAPGTPRMDFLTHAWTMLGNTAPYDYTGHPAMSLPCGMTSKGLPVGLQLVAEKFNEPAIYRAAGAFEASHDWRSL</sequence>
<dbReference type="PROSITE" id="PS00571">
    <property type="entry name" value="AMIDASES"/>
    <property type="match status" value="1"/>
</dbReference>
<dbReference type="PANTHER" id="PTHR11895:SF170">
    <property type="entry name" value="AMIDASE"/>
    <property type="match status" value="1"/>
</dbReference>
<dbReference type="PANTHER" id="PTHR11895">
    <property type="entry name" value="TRANSAMIDASE"/>
    <property type="match status" value="1"/>
</dbReference>
<dbReference type="EC" id="3.5.1.4" evidence="3"/>
<dbReference type="InterPro" id="IPR020556">
    <property type="entry name" value="Amidase_CS"/>
</dbReference>
<keyword evidence="3" id="KW-0378">Hydrolase</keyword>
<dbReference type="EMBL" id="CP040818">
    <property type="protein sequence ID" value="QDL93578.1"/>
    <property type="molecule type" value="Genomic_DNA"/>
</dbReference>
<reference evidence="3 4" key="1">
    <citation type="submission" date="2019-06" db="EMBL/GenBank/DDBJ databases">
        <title>Genome sequence of Rhodobacteraceae bacterium D4M1.</title>
        <authorList>
            <person name="Cao J."/>
        </authorList>
    </citation>
    <scope>NUCLEOTIDE SEQUENCE [LARGE SCALE GENOMIC DNA]</scope>
    <source>
        <strain evidence="3 4">D4M1</strain>
    </source>
</reference>
<dbReference type="Proteomes" id="UP000305888">
    <property type="component" value="Chromosome"/>
</dbReference>
<protein>
    <submittedName>
        <fullName evidence="3">Amidase</fullName>
        <ecNumber evidence="3">3.5.1.4</ecNumber>
    </submittedName>
</protein>
<dbReference type="Gene3D" id="3.90.1300.10">
    <property type="entry name" value="Amidase signature (AS) domain"/>
    <property type="match status" value="1"/>
</dbReference>